<evidence type="ECO:0000313" key="2">
    <source>
        <dbReference type="Proteomes" id="UP000241890"/>
    </source>
</evidence>
<dbReference type="CDD" id="cd04645">
    <property type="entry name" value="LbH_gamma_CA_like"/>
    <property type="match status" value="1"/>
</dbReference>
<comment type="caution">
    <text evidence="1">The sequence shown here is derived from an EMBL/GenBank/DDBJ whole genome shotgun (WGS) entry which is preliminary data.</text>
</comment>
<accession>A0A2R5G759</accession>
<organism evidence="1 2">
    <name type="scientific">Hondaea fermentalgiana</name>
    <dbReference type="NCBI Taxonomy" id="2315210"/>
    <lineage>
        <taxon>Eukaryota</taxon>
        <taxon>Sar</taxon>
        <taxon>Stramenopiles</taxon>
        <taxon>Bigyra</taxon>
        <taxon>Labyrinthulomycetes</taxon>
        <taxon>Thraustochytrida</taxon>
        <taxon>Thraustochytriidae</taxon>
        <taxon>Hondaea</taxon>
    </lineage>
</organism>
<reference evidence="1 2" key="1">
    <citation type="submission" date="2017-12" db="EMBL/GenBank/DDBJ databases">
        <title>Sequencing, de novo assembly and annotation of complete genome of a new Thraustochytrid species, strain FCC1311.</title>
        <authorList>
            <person name="Sedici K."/>
            <person name="Godart F."/>
            <person name="Aiese Cigliano R."/>
            <person name="Sanseverino W."/>
            <person name="Barakat M."/>
            <person name="Ortet P."/>
            <person name="Marechal E."/>
            <person name="Cagnac O."/>
            <person name="Amato A."/>
        </authorList>
    </citation>
    <scope>NUCLEOTIDE SEQUENCE [LARGE SCALE GENOMIC DNA]</scope>
</reference>
<dbReference type="InParanoid" id="A0A2R5G759"/>
<dbReference type="InterPro" id="IPR011004">
    <property type="entry name" value="Trimer_LpxA-like_sf"/>
</dbReference>
<dbReference type="Pfam" id="PF00132">
    <property type="entry name" value="Hexapep"/>
    <property type="match status" value="1"/>
</dbReference>
<name>A0A2R5G759_9STRA</name>
<dbReference type="InterPro" id="IPR001451">
    <property type="entry name" value="Hexapep"/>
</dbReference>
<gene>
    <name evidence="1" type="ORF">FCC1311_031182</name>
</gene>
<dbReference type="SUPFAM" id="SSF51161">
    <property type="entry name" value="Trimeric LpxA-like enzymes"/>
    <property type="match status" value="1"/>
</dbReference>
<dbReference type="Gene3D" id="2.160.10.10">
    <property type="entry name" value="Hexapeptide repeat proteins"/>
    <property type="match status" value="1"/>
</dbReference>
<dbReference type="OrthoDB" id="25818at2759"/>
<dbReference type="EMBL" id="BEYU01000025">
    <property type="protein sequence ID" value="GBG26896.1"/>
    <property type="molecule type" value="Genomic_DNA"/>
</dbReference>
<keyword evidence="2" id="KW-1185">Reference proteome</keyword>
<dbReference type="InterPro" id="IPR047324">
    <property type="entry name" value="LbH_gamma_CA-like"/>
</dbReference>
<dbReference type="InterPro" id="IPR050484">
    <property type="entry name" value="Transf_Hexapept/Carb_Anhydrase"/>
</dbReference>
<dbReference type="PANTHER" id="PTHR13061">
    <property type="entry name" value="DYNACTIN SUBUNIT P25"/>
    <property type="match status" value="1"/>
</dbReference>
<dbReference type="PANTHER" id="PTHR13061:SF29">
    <property type="entry name" value="GAMMA CARBONIC ANHYDRASE-LIKE 1, MITOCHONDRIAL-RELATED"/>
    <property type="match status" value="1"/>
</dbReference>
<protein>
    <submittedName>
        <fullName evidence="1">Gamma carbonic anhydrase 1, mitochondrial</fullName>
    </submittedName>
</protein>
<proteinExistence type="predicted"/>
<dbReference type="AlphaFoldDB" id="A0A2R5G759"/>
<dbReference type="Proteomes" id="UP000241890">
    <property type="component" value="Unassembled WGS sequence"/>
</dbReference>
<evidence type="ECO:0000313" key="1">
    <source>
        <dbReference type="EMBL" id="GBG26896.1"/>
    </source>
</evidence>
<sequence>MLGAIASRAVRRHGLVTTQRRLLSKEAFGSFELDGPGKDAIKPRVAESAWIAPSATLLGDIEIAEDASVWFNVVVRGDRDLIRIGKRTNIQDGSVLHTDAGRVMDIGDDVTVGHMAMLHGCKIHNNTLIGIGAVVLDGYIGPNCLIGANALITEGKKIPEGSLVTGVNKVARSLTPEEIEGLTRSAAGYVQNQKRYRATLTKTE</sequence>